<evidence type="ECO:0000256" key="5">
    <source>
        <dbReference type="ARBA" id="ARBA00022490"/>
    </source>
</evidence>
<comment type="subcellular location">
    <subcellularLocation>
        <location evidence="2 9">Cytoplasm</location>
        <location evidence="2 9">Cytoskeleton</location>
    </subcellularLocation>
</comment>
<feature type="coiled-coil region" evidence="10">
    <location>
        <begin position="13"/>
        <end position="81"/>
    </location>
</feature>
<keyword evidence="8 9" id="KW-0206">Cytoskeleton</keyword>
<evidence type="ECO:0000256" key="7">
    <source>
        <dbReference type="ARBA" id="ARBA00023186"/>
    </source>
</evidence>
<dbReference type="InterPro" id="IPR004226">
    <property type="entry name" value="TBCA"/>
</dbReference>
<dbReference type="PANTHER" id="PTHR21500">
    <property type="entry name" value="TUBULIN-SPECIFIC CHAPERONE A"/>
    <property type="match status" value="1"/>
</dbReference>
<dbReference type="VEuPathDB" id="FungiDB:DIURU_003097"/>
<dbReference type="GO" id="GO:0007023">
    <property type="term" value="P:post-chaperonin tubulin folding pathway"/>
    <property type="evidence" value="ECO:0007669"/>
    <property type="project" value="UniProtKB-UniRule"/>
</dbReference>
<evidence type="ECO:0000256" key="8">
    <source>
        <dbReference type="ARBA" id="ARBA00023212"/>
    </source>
</evidence>
<comment type="function">
    <text evidence="1">Tubulin-folding protein; involved in the early step of the tubulin folding pathway.</text>
</comment>
<evidence type="ECO:0000256" key="9">
    <source>
        <dbReference type="RuleBase" id="RU364030"/>
    </source>
</evidence>
<name>A0A642UMH0_DIURU</name>
<dbReference type="GO" id="GO:0005874">
    <property type="term" value="C:microtubule"/>
    <property type="evidence" value="ECO:0007669"/>
    <property type="project" value="UniProtKB-KW"/>
</dbReference>
<comment type="subunit">
    <text evidence="9">Supercomplex made of cofactors A to E. Cofactors A and D function by capturing and stabilizing tubulin in a quasi-native conformation. Cofactor E binds to the cofactor D-tubulin complex; interaction with cofactor C then causes the release of tubulin polypeptides that are committed to the native state.</text>
</comment>
<keyword evidence="5 9" id="KW-0963">Cytoplasm</keyword>
<dbReference type="InterPro" id="IPR036126">
    <property type="entry name" value="TBCA_sf"/>
</dbReference>
<dbReference type="OMA" id="VIQECIM"/>
<keyword evidence="10" id="KW-0175">Coiled coil</keyword>
<evidence type="ECO:0000313" key="12">
    <source>
        <dbReference type="Proteomes" id="UP000449547"/>
    </source>
</evidence>
<dbReference type="Pfam" id="PF02970">
    <property type="entry name" value="TBCA"/>
    <property type="match status" value="1"/>
</dbReference>
<keyword evidence="7 9" id="KW-0143">Chaperone</keyword>
<dbReference type="EMBL" id="SWFT01000100">
    <property type="protein sequence ID" value="KAA8901732.1"/>
    <property type="molecule type" value="Genomic_DNA"/>
</dbReference>
<dbReference type="Proteomes" id="UP000449547">
    <property type="component" value="Unassembled WGS sequence"/>
</dbReference>
<dbReference type="Gene3D" id="1.20.58.90">
    <property type="match status" value="1"/>
</dbReference>
<evidence type="ECO:0000256" key="6">
    <source>
        <dbReference type="ARBA" id="ARBA00022701"/>
    </source>
</evidence>
<dbReference type="GeneID" id="54781748"/>
<dbReference type="SUPFAM" id="SSF46988">
    <property type="entry name" value="Tubulin chaperone cofactor A"/>
    <property type="match status" value="1"/>
</dbReference>
<keyword evidence="6 9" id="KW-0493">Microtubule</keyword>
<dbReference type="GO" id="GO:0048487">
    <property type="term" value="F:beta-tubulin binding"/>
    <property type="evidence" value="ECO:0007669"/>
    <property type="project" value="InterPro"/>
</dbReference>
<evidence type="ECO:0000256" key="4">
    <source>
        <dbReference type="ARBA" id="ARBA00015002"/>
    </source>
</evidence>
<keyword evidence="12" id="KW-1185">Reference proteome</keyword>
<comment type="similarity">
    <text evidence="3 9">Belongs to the TBCA family.</text>
</comment>
<dbReference type="GO" id="GO:0005829">
    <property type="term" value="C:cytosol"/>
    <property type="evidence" value="ECO:0007669"/>
    <property type="project" value="TreeGrafter"/>
</dbReference>
<evidence type="ECO:0000256" key="2">
    <source>
        <dbReference type="ARBA" id="ARBA00004245"/>
    </source>
</evidence>
<evidence type="ECO:0000256" key="10">
    <source>
        <dbReference type="SAM" id="Coils"/>
    </source>
</evidence>
<reference evidence="11 12" key="1">
    <citation type="submission" date="2019-07" db="EMBL/GenBank/DDBJ databases">
        <title>Genome assembly of two rare yeast pathogens: Diutina rugosa and Trichomonascus ciferrii.</title>
        <authorList>
            <person name="Mixao V."/>
            <person name="Saus E."/>
            <person name="Hansen A."/>
            <person name="Lass-Flor C."/>
            <person name="Gabaldon T."/>
        </authorList>
    </citation>
    <scope>NUCLEOTIDE SEQUENCE [LARGE SCALE GENOMIC DNA]</scope>
    <source>
        <strain evidence="11 12">CBS 613</strain>
    </source>
</reference>
<proteinExistence type="inferred from homology"/>
<gene>
    <name evidence="11" type="ORF">DIURU_003097</name>
</gene>
<evidence type="ECO:0000256" key="1">
    <source>
        <dbReference type="ARBA" id="ARBA00003046"/>
    </source>
</evidence>
<dbReference type="GO" id="GO:0007021">
    <property type="term" value="P:tubulin complex assembly"/>
    <property type="evidence" value="ECO:0007669"/>
    <property type="project" value="UniProtKB-UniRule"/>
</dbReference>
<protein>
    <recommendedName>
        <fullName evidence="4 9">Tubulin-specific chaperone A</fullName>
    </recommendedName>
</protein>
<dbReference type="RefSeq" id="XP_034012088.1">
    <property type="nucleotide sequence ID" value="XM_034155821.1"/>
</dbReference>
<dbReference type="OrthoDB" id="296187at2759"/>
<accession>A0A642UMH0</accession>
<evidence type="ECO:0000256" key="3">
    <source>
        <dbReference type="ARBA" id="ARBA00006806"/>
    </source>
</evidence>
<dbReference type="AlphaFoldDB" id="A0A642UMH0"/>
<dbReference type="FunFam" id="1.20.58.90:FF:000010">
    <property type="entry name" value="Tubulin-specific chaperone A"/>
    <property type="match status" value="1"/>
</dbReference>
<evidence type="ECO:0000313" key="11">
    <source>
        <dbReference type="EMBL" id="KAA8901732.1"/>
    </source>
</evidence>
<organism evidence="11 12">
    <name type="scientific">Diutina rugosa</name>
    <name type="common">Yeast</name>
    <name type="synonym">Candida rugosa</name>
    <dbReference type="NCBI Taxonomy" id="5481"/>
    <lineage>
        <taxon>Eukaryota</taxon>
        <taxon>Fungi</taxon>
        <taxon>Dikarya</taxon>
        <taxon>Ascomycota</taxon>
        <taxon>Saccharomycotina</taxon>
        <taxon>Pichiomycetes</taxon>
        <taxon>Debaryomycetaceae</taxon>
        <taxon>Diutina</taxon>
    </lineage>
</organism>
<comment type="caution">
    <text evidence="11">The sequence shown here is derived from an EMBL/GenBank/DDBJ whole genome shotgun (WGS) entry which is preliminary data.</text>
</comment>
<dbReference type="PANTHER" id="PTHR21500:SF0">
    <property type="entry name" value="TUBULIN-SPECIFIC CHAPERONE A"/>
    <property type="match status" value="1"/>
</dbReference>
<sequence>MPPSTLEIKVNAIKRLTKERGIYAQEVKDQQAQVQALKDQDADVYEIKKQEEVLEEGQRMIPELEDKIATHRQALKEYLETYSGDEDVTEAKELVA</sequence>